<feature type="transmembrane region" description="Helical" evidence="2">
    <location>
        <begin position="48"/>
        <end position="67"/>
    </location>
</feature>
<evidence type="ECO:0000256" key="2">
    <source>
        <dbReference type="SAM" id="Phobius"/>
    </source>
</evidence>
<accession>A0A3M2ME97</accession>
<dbReference type="Proteomes" id="UP000282674">
    <property type="component" value="Unassembled WGS sequence"/>
</dbReference>
<name>A0A3M2ME97_9ACTN</name>
<proteinExistence type="predicted"/>
<feature type="region of interest" description="Disordered" evidence="1">
    <location>
        <begin position="1"/>
        <end position="38"/>
    </location>
</feature>
<feature type="transmembrane region" description="Helical" evidence="2">
    <location>
        <begin position="121"/>
        <end position="141"/>
    </location>
</feature>
<sequence>MQISPVRTQVAPAPAAPVRPANPAASVRPSAPTAGHTPARRRTAFGRVAVHAAALWGVLFSAVHVYWLADGRLGLPHGRSIYGTPALLVIDVIAVPASLVAAGMALALLRSWGERLPQRMLNTALWGTTALLIVHALPSVPDWIALSTGARDAATLSAEDRFVTFLYEPWFMAGGVLFGLATGLMRRRQSPAHAVHGA</sequence>
<protein>
    <submittedName>
        <fullName evidence="3">DUF3995 domain-containing protein</fullName>
    </submittedName>
</protein>
<comment type="caution">
    <text evidence="3">The sequence shown here is derived from an EMBL/GenBank/DDBJ whole genome shotgun (WGS) entry which is preliminary data.</text>
</comment>
<dbReference type="OrthoDB" id="2881403at2"/>
<dbReference type="AlphaFoldDB" id="A0A3M2ME97"/>
<dbReference type="EMBL" id="RFFG01000001">
    <property type="protein sequence ID" value="RMI47877.1"/>
    <property type="molecule type" value="Genomic_DNA"/>
</dbReference>
<reference evidence="3 4" key="1">
    <citation type="submission" date="2018-10" db="EMBL/GenBank/DDBJ databases">
        <title>Isolation from soil.</title>
        <authorList>
            <person name="Hu J."/>
        </authorList>
    </citation>
    <scope>NUCLEOTIDE SEQUENCE [LARGE SCALE GENOMIC DNA]</scope>
    <source>
        <strain evidence="3 4">NEAU-Ht49</strain>
    </source>
</reference>
<organism evidence="3 4">
    <name type="scientific">Actinomadura harenae</name>
    <dbReference type="NCBI Taxonomy" id="2483351"/>
    <lineage>
        <taxon>Bacteria</taxon>
        <taxon>Bacillati</taxon>
        <taxon>Actinomycetota</taxon>
        <taxon>Actinomycetes</taxon>
        <taxon>Streptosporangiales</taxon>
        <taxon>Thermomonosporaceae</taxon>
        <taxon>Actinomadura</taxon>
    </lineage>
</organism>
<gene>
    <name evidence="3" type="ORF">EBO15_00895</name>
</gene>
<dbReference type="Pfam" id="PF13160">
    <property type="entry name" value="DUF3995"/>
    <property type="match status" value="1"/>
</dbReference>
<evidence type="ECO:0000313" key="3">
    <source>
        <dbReference type="EMBL" id="RMI47877.1"/>
    </source>
</evidence>
<keyword evidence="2" id="KW-0812">Transmembrane</keyword>
<evidence type="ECO:0000313" key="4">
    <source>
        <dbReference type="Proteomes" id="UP000282674"/>
    </source>
</evidence>
<feature type="transmembrane region" description="Helical" evidence="2">
    <location>
        <begin position="87"/>
        <end position="109"/>
    </location>
</feature>
<keyword evidence="2" id="KW-1133">Transmembrane helix</keyword>
<keyword evidence="2" id="KW-0472">Membrane</keyword>
<feature type="compositionally biased region" description="Low complexity" evidence="1">
    <location>
        <begin position="11"/>
        <end position="32"/>
    </location>
</feature>
<keyword evidence="4" id="KW-1185">Reference proteome</keyword>
<dbReference type="InterPro" id="IPR025058">
    <property type="entry name" value="DUF3995"/>
</dbReference>
<evidence type="ECO:0000256" key="1">
    <source>
        <dbReference type="SAM" id="MobiDB-lite"/>
    </source>
</evidence>
<dbReference type="RefSeq" id="WP_122192318.1">
    <property type="nucleotide sequence ID" value="NZ_JBHSKC010000024.1"/>
</dbReference>
<feature type="transmembrane region" description="Helical" evidence="2">
    <location>
        <begin position="161"/>
        <end position="181"/>
    </location>
</feature>